<dbReference type="SUPFAM" id="SSF56176">
    <property type="entry name" value="FAD-binding/transporter-associated domain-like"/>
    <property type="match status" value="1"/>
</dbReference>
<dbReference type="Proteomes" id="UP001164305">
    <property type="component" value="Chromosome"/>
</dbReference>
<dbReference type="PIRSF" id="PIRSF000136">
    <property type="entry name" value="LGO_GLO"/>
    <property type="match status" value="1"/>
</dbReference>
<proteinExistence type="predicted"/>
<dbReference type="PROSITE" id="PS51387">
    <property type="entry name" value="FAD_PCMH"/>
    <property type="match status" value="1"/>
</dbReference>
<dbReference type="InterPro" id="IPR016166">
    <property type="entry name" value="FAD-bd_PCMH"/>
</dbReference>
<dbReference type="PANTHER" id="PTHR43762:SF1">
    <property type="entry name" value="D-ARABINONO-1,4-LACTONE OXIDASE"/>
    <property type="match status" value="1"/>
</dbReference>
<dbReference type="PANTHER" id="PTHR43762">
    <property type="entry name" value="L-GULONOLACTONE OXIDASE"/>
    <property type="match status" value="1"/>
</dbReference>
<dbReference type="InterPro" id="IPR007173">
    <property type="entry name" value="ALO_C"/>
</dbReference>
<dbReference type="Gene3D" id="3.30.70.2520">
    <property type="match status" value="1"/>
</dbReference>
<dbReference type="EMBL" id="CP107020">
    <property type="protein sequence ID" value="UYG17575.1"/>
    <property type="molecule type" value="Genomic_DNA"/>
</dbReference>
<protein>
    <submittedName>
        <fullName evidence="3">FAD-binding protein</fullName>
    </submittedName>
</protein>
<feature type="domain" description="FAD-binding PCMH-type" evidence="2">
    <location>
        <begin position="14"/>
        <end position="180"/>
    </location>
</feature>
<dbReference type="InterPro" id="IPR016167">
    <property type="entry name" value="FAD-bd_PCMH_sub1"/>
</dbReference>
<gene>
    <name evidence="3" type="ORF">BRM3_03850</name>
</gene>
<sequence length="435" mass="46312">MSTTPAGSTWSQTYAYTARELIEPRSLDELRETVAGARHVRALGARHSFSAIADSPGVLVSLGRLPADISVAPDRRSVTVGGGVRYGELARELDAQGLALANMASLPHISVAGCIATATHGSGLDNRNLAAAVRGLEIVTADGDLVAVSPAGDADSFEGLVVGLGAFGVVTRVTVEVEPAFAVRQAVYLDLPAAVPDVEALDAVLGCAYSVSLFTRWQGPSFEQVWVKQKVGGSRAALGVPSDEASAFPDTLAGATRAQAPIHPLPALPARNCTDQSGAPGPVHERIPHFRLEFMPSAGDEIQSEYLIGREHLAEAVVAVRALARRLDPVLHVSEIRTVAADDLWMSTAQGRDSAALHFTWKRDPEGVAAVLPVLEAALEPFAPRPHWGKVHRIAPEVVRDRYPLADRFSDLVARWDPEGTFGNEMLRGLRITRP</sequence>
<evidence type="ECO:0000313" key="3">
    <source>
        <dbReference type="EMBL" id="UYG17575.1"/>
    </source>
</evidence>
<dbReference type="InterPro" id="IPR036318">
    <property type="entry name" value="FAD-bd_PCMH-like_sf"/>
</dbReference>
<dbReference type="InterPro" id="IPR016169">
    <property type="entry name" value="FAD-bd_PCMH_sub2"/>
</dbReference>
<dbReference type="InterPro" id="IPR016171">
    <property type="entry name" value="Vanillyl_alc_oxidase_C-sub2"/>
</dbReference>
<evidence type="ECO:0000259" key="2">
    <source>
        <dbReference type="PROSITE" id="PS51387"/>
    </source>
</evidence>
<evidence type="ECO:0000256" key="1">
    <source>
        <dbReference type="ARBA" id="ARBA00023002"/>
    </source>
</evidence>
<dbReference type="Gene3D" id="3.30.465.10">
    <property type="match status" value="1"/>
</dbReference>
<accession>A0ABY6G2Y4</accession>
<dbReference type="RefSeq" id="WP_263594784.1">
    <property type="nucleotide sequence ID" value="NZ_CP107020.1"/>
</dbReference>
<keyword evidence="1" id="KW-0560">Oxidoreductase</keyword>
<name>A0ABY6G2Y4_9MICO</name>
<keyword evidence="4" id="KW-1185">Reference proteome</keyword>
<dbReference type="InterPro" id="IPR010031">
    <property type="entry name" value="FAD_lactone_oxidase-like"/>
</dbReference>
<dbReference type="Gene3D" id="1.10.45.10">
    <property type="entry name" value="Vanillyl-alcohol Oxidase, Chain A, domain 4"/>
    <property type="match status" value="1"/>
</dbReference>
<dbReference type="Pfam" id="PF01565">
    <property type="entry name" value="FAD_binding_4"/>
    <property type="match status" value="1"/>
</dbReference>
<dbReference type="Gene3D" id="3.30.70.2530">
    <property type="match status" value="1"/>
</dbReference>
<reference evidence="3" key="1">
    <citation type="submission" date="2022-10" db="EMBL/GenBank/DDBJ databases">
        <title>Whole-Genome Sequencing of Brachybacterium huguangmaarense BRM-3, Isolated from Betula schmidtii.</title>
        <authorList>
            <person name="Haam D."/>
        </authorList>
    </citation>
    <scope>NUCLEOTIDE SEQUENCE</scope>
    <source>
        <strain evidence="3">BRM-3</strain>
    </source>
</reference>
<dbReference type="Pfam" id="PF04030">
    <property type="entry name" value="ALO"/>
    <property type="match status" value="1"/>
</dbReference>
<dbReference type="InterPro" id="IPR006094">
    <property type="entry name" value="Oxid_FAD_bind_N"/>
</dbReference>
<organism evidence="3 4">
    <name type="scientific">Brachybacterium huguangmaarense</name>
    <dbReference type="NCBI Taxonomy" id="1652028"/>
    <lineage>
        <taxon>Bacteria</taxon>
        <taxon>Bacillati</taxon>
        <taxon>Actinomycetota</taxon>
        <taxon>Actinomycetes</taxon>
        <taxon>Micrococcales</taxon>
        <taxon>Dermabacteraceae</taxon>
        <taxon>Brachybacterium</taxon>
    </lineage>
</organism>
<dbReference type="Gene3D" id="3.30.43.10">
    <property type="entry name" value="Uridine Diphospho-n-acetylenolpyruvylglucosamine Reductase, domain 2"/>
    <property type="match status" value="1"/>
</dbReference>
<evidence type="ECO:0000313" key="4">
    <source>
        <dbReference type="Proteomes" id="UP001164305"/>
    </source>
</evidence>